<accession>A0A8H7UCE9</accession>
<keyword evidence="1" id="KW-0472">Membrane</keyword>
<dbReference type="AlphaFoldDB" id="A0A8H7UCE9"/>
<evidence type="ECO:0000256" key="1">
    <source>
        <dbReference type="SAM" id="Phobius"/>
    </source>
</evidence>
<keyword evidence="1" id="KW-1133">Transmembrane helix</keyword>
<feature type="transmembrane region" description="Helical" evidence="1">
    <location>
        <begin position="193"/>
        <end position="215"/>
    </location>
</feature>
<dbReference type="OrthoDB" id="2239528at2759"/>
<reference evidence="2" key="1">
    <citation type="submission" date="2020-12" db="EMBL/GenBank/DDBJ databases">
        <title>Metabolic potential, ecology and presence of endohyphal bacteria is reflected in genomic diversity of Mucoromycotina.</title>
        <authorList>
            <person name="Muszewska A."/>
            <person name="Okrasinska A."/>
            <person name="Steczkiewicz K."/>
            <person name="Drgas O."/>
            <person name="Orlowska M."/>
            <person name="Perlinska-Lenart U."/>
            <person name="Aleksandrzak-Piekarczyk T."/>
            <person name="Szatraj K."/>
            <person name="Zielenkiewicz U."/>
            <person name="Pilsyk S."/>
            <person name="Malc E."/>
            <person name="Mieczkowski P."/>
            <person name="Kruszewska J.S."/>
            <person name="Biernat P."/>
            <person name="Pawlowska J."/>
        </authorList>
    </citation>
    <scope>NUCLEOTIDE SEQUENCE</scope>
    <source>
        <strain evidence="2">WA0000051536</strain>
    </source>
</reference>
<evidence type="ECO:0000313" key="2">
    <source>
        <dbReference type="EMBL" id="KAG2180471.1"/>
    </source>
</evidence>
<sequence length="254" mass="28693">MRLEQCCCCIPLRAGTFIIALWFFVRRQKALKICMTPSILILCYLNVVFIRYRIYLKQRAGSWVETVCIFSYASQSSRAIFIIQQIFTLLIACGGLFGMIGSCVASRKFAKAFSITVWIACALSIIKYLLALILIATHRENIIESCEATGFVSMTHPESSITATFNSSPYYHPVSYPGTLNASSMSYAQCSEAIKVMLITFGVVVFVIQIVQIYFASVVSAYASRLRNGARHHRLHDQQIKDFEESRYQMATVY</sequence>
<protein>
    <submittedName>
        <fullName evidence="2">Uncharacterized protein</fullName>
    </submittedName>
</protein>
<feature type="transmembrane region" description="Helical" evidence="1">
    <location>
        <begin position="112"/>
        <end position="135"/>
    </location>
</feature>
<gene>
    <name evidence="2" type="ORF">INT44_003475</name>
</gene>
<comment type="caution">
    <text evidence="2">The sequence shown here is derived from an EMBL/GenBank/DDBJ whole genome shotgun (WGS) entry which is preliminary data.</text>
</comment>
<feature type="transmembrane region" description="Helical" evidence="1">
    <location>
        <begin position="30"/>
        <end position="50"/>
    </location>
</feature>
<keyword evidence="1" id="KW-0812">Transmembrane</keyword>
<dbReference type="EMBL" id="JAEPRA010000009">
    <property type="protein sequence ID" value="KAG2180471.1"/>
    <property type="molecule type" value="Genomic_DNA"/>
</dbReference>
<feature type="transmembrane region" description="Helical" evidence="1">
    <location>
        <begin position="79"/>
        <end position="100"/>
    </location>
</feature>
<keyword evidence="3" id="KW-1185">Reference proteome</keyword>
<dbReference type="Proteomes" id="UP000612746">
    <property type="component" value="Unassembled WGS sequence"/>
</dbReference>
<evidence type="ECO:0000313" key="3">
    <source>
        <dbReference type="Proteomes" id="UP000612746"/>
    </source>
</evidence>
<organism evidence="2 3">
    <name type="scientific">Umbelopsis vinacea</name>
    <dbReference type="NCBI Taxonomy" id="44442"/>
    <lineage>
        <taxon>Eukaryota</taxon>
        <taxon>Fungi</taxon>
        <taxon>Fungi incertae sedis</taxon>
        <taxon>Mucoromycota</taxon>
        <taxon>Mucoromycotina</taxon>
        <taxon>Umbelopsidomycetes</taxon>
        <taxon>Umbelopsidales</taxon>
        <taxon>Umbelopsidaceae</taxon>
        <taxon>Umbelopsis</taxon>
    </lineage>
</organism>
<name>A0A8H7UCE9_9FUNG</name>
<proteinExistence type="predicted"/>